<comment type="caution">
    <text evidence="2">The sequence shown here is derived from an EMBL/GenBank/DDBJ whole genome shotgun (WGS) entry which is preliminary data.</text>
</comment>
<evidence type="ECO:0000313" key="3">
    <source>
        <dbReference type="Proteomes" id="UP000566995"/>
    </source>
</evidence>
<dbReference type="Proteomes" id="UP000566995">
    <property type="component" value="Unassembled WGS sequence"/>
</dbReference>
<sequence length="650" mass="68060">MATDLNPDIDVSLHDSKRYMQYLMVIRELERQGRFEELLQAVMRQEKNRKDPRSVFETLFQDESIAESQAMFEDVWTAVAKQANDFPINSYLEGRAGLTQEEIGKLPAEFTDFLKTTGAFEEAFPDASRPLLGARVAAVRDNIVHFLNSEHGHKALNVAALGIACASGTIVTKIGFKAGVYLARKLGENESVRSLAKTLADKITDSLEKQGVPTSKIADKFAEMKETAAAIFGSETFKKYGVPTIALAGLCLGASHIDFGSVGSTVENLASNYDATMEGINSSIQAGMASGSESIQHGAEVAFETASEYGAAAGAVVGHAYMDTADFIIKATTHPVEALADINNAIASAFHGAVDASKDLASSGYAAVAEAGSKFTGELSEQLAVAGDTIGTHYPNLAAAGHVAGDSLGVVRDGAEYAYNQAAELGKRLAGTEFFPGAGGSVHLDASGNMFAGIPGVDPSNGYSSEDALMDDSPVVPEAPAEVHAESPVVTPNADVPVAPESTAPAEAVVAPSAEVVPTHTVVKGDSLWKIAEKSLSEAGVPVTNASVTNAVNALYEANKELIGSNPNILPLVTPDGHPFVLQVPHQVIDPSYHAPVRPLADHAASVASVAHGPAAVEKMAQAVPKGTYSREDLDLLFSQTKGKDSGLSL</sequence>
<dbReference type="CDD" id="cd00118">
    <property type="entry name" value="LysM"/>
    <property type="match status" value="1"/>
</dbReference>
<evidence type="ECO:0000313" key="2">
    <source>
        <dbReference type="EMBL" id="MBB4861259.1"/>
    </source>
</evidence>
<accession>A0A7W7NZ54</accession>
<feature type="domain" description="LysM" evidence="1">
    <location>
        <begin position="518"/>
        <end position="569"/>
    </location>
</feature>
<dbReference type="InterPro" id="IPR018392">
    <property type="entry name" value="LysM"/>
</dbReference>
<evidence type="ECO:0000259" key="1">
    <source>
        <dbReference type="PROSITE" id="PS51782"/>
    </source>
</evidence>
<dbReference type="InterPro" id="IPR036779">
    <property type="entry name" value="LysM_dom_sf"/>
</dbReference>
<protein>
    <recommendedName>
        <fullName evidence="1">LysM domain-containing protein</fullName>
    </recommendedName>
</protein>
<gene>
    <name evidence="2" type="ORF">HNP46_000070</name>
</gene>
<proteinExistence type="predicted"/>
<dbReference type="AlphaFoldDB" id="A0A7W7NZ54"/>
<dbReference type="Pfam" id="PF01476">
    <property type="entry name" value="LysM"/>
    <property type="match status" value="1"/>
</dbReference>
<name>A0A7W7NZ54_PSENT</name>
<reference evidence="2 3" key="1">
    <citation type="submission" date="2020-08" db="EMBL/GenBank/DDBJ databases">
        <title>Functional genomics of gut bacteria from endangered species of beetles.</title>
        <authorList>
            <person name="Carlos-Shanley C."/>
        </authorList>
    </citation>
    <scope>NUCLEOTIDE SEQUENCE [LARGE SCALE GENOMIC DNA]</scope>
    <source>
        <strain evidence="2 3">S00179</strain>
    </source>
</reference>
<organism evidence="2 3">
    <name type="scientific">Pseudomonas nitroreducens</name>
    <dbReference type="NCBI Taxonomy" id="46680"/>
    <lineage>
        <taxon>Bacteria</taxon>
        <taxon>Pseudomonadati</taxon>
        <taxon>Pseudomonadota</taxon>
        <taxon>Gammaproteobacteria</taxon>
        <taxon>Pseudomonadales</taxon>
        <taxon>Pseudomonadaceae</taxon>
        <taxon>Pseudomonas</taxon>
    </lineage>
</organism>
<dbReference type="Gene3D" id="3.10.350.10">
    <property type="entry name" value="LysM domain"/>
    <property type="match status" value="1"/>
</dbReference>
<dbReference type="PROSITE" id="PS51782">
    <property type="entry name" value="LYSM"/>
    <property type="match status" value="1"/>
</dbReference>
<dbReference type="RefSeq" id="WP_184585532.1">
    <property type="nucleotide sequence ID" value="NZ_JACHLI010000001.1"/>
</dbReference>
<dbReference type="EMBL" id="JACHLI010000001">
    <property type="protein sequence ID" value="MBB4861259.1"/>
    <property type="molecule type" value="Genomic_DNA"/>
</dbReference>